<keyword evidence="12" id="KW-1185">Reference proteome</keyword>
<dbReference type="EMBL" id="LR903550">
    <property type="protein sequence ID" value="CAD7252020.1"/>
    <property type="molecule type" value="Genomic_DNA"/>
</dbReference>
<dbReference type="SUPFAM" id="SSF81321">
    <property type="entry name" value="Family A G protein-coupled receptor-like"/>
    <property type="match status" value="1"/>
</dbReference>
<organism evidence="11">
    <name type="scientific">Darwinula stevensoni</name>
    <dbReference type="NCBI Taxonomy" id="69355"/>
    <lineage>
        <taxon>Eukaryota</taxon>
        <taxon>Metazoa</taxon>
        <taxon>Ecdysozoa</taxon>
        <taxon>Arthropoda</taxon>
        <taxon>Crustacea</taxon>
        <taxon>Oligostraca</taxon>
        <taxon>Ostracoda</taxon>
        <taxon>Podocopa</taxon>
        <taxon>Podocopida</taxon>
        <taxon>Darwinulocopina</taxon>
        <taxon>Darwinuloidea</taxon>
        <taxon>Darwinulidae</taxon>
        <taxon>Darwinula</taxon>
    </lineage>
</organism>
<evidence type="ECO:0000256" key="5">
    <source>
        <dbReference type="ARBA" id="ARBA00023040"/>
    </source>
</evidence>
<dbReference type="Proteomes" id="UP000677054">
    <property type="component" value="Unassembled WGS sequence"/>
</dbReference>
<evidence type="ECO:0000256" key="3">
    <source>
        <dbReference type="ARBA" id="ARBA00022692"/>
    </source>
</evidence>
<dbReference type="Pfam" id="PF00001">
    <property type="entry name" value="7tm_1"/>
    <property type="match status" value="1"/>
</dbReference>
<dbReference type="PANTHER" id="PTHR24235">
    <property type="entry name" value="NEUROPEPTIDE Y RECEPTOR"/>
    <property type="match status" value="1"/>
</dbReference>
<evidence type="ECO:0000259" key="10">
    <source>
        <dbReference type="PROSITE" id="PS50262"/>
    </source>
</evidence>
<evidence type="ECO:0000313" key="11">
    <source>
        <dbReference type="EMBL" id="CAD7252020.1"/>
    </source>
</evidence>
<comment type="subcellular location">
    <subcellularLocation>
        <location evidence="1">Membrane</location>
        <topology evidence="1">Multi-pass membrane protein</topology>
    </subcellularLocation>
</comment>
<dbReference type="Gene3D" id="1.20.1070.10">
    <property type="entry name" value="Rhodopsin 7-helix transmembrane proteins"/>
    <property type="match status" value="1"/>
</dbReference>
<evidence type="ECO:0000256" key="4">
    <source>
        <dbReference type="ARBA" id="ARBA00022989"/>
    </source>
</evidence>
<proteinExistence type="inferred from homology"/>
<evidence type="ECO:0000256" key="8">
    <source>
        <dbReference type="ARBA" id="ARBA00023224"/>
    </source>
</evidence>
<feature type="transmembrane region" description="Helical" evidence="9">
    <location>
        <begin position="28"/>
        <end position="55"/>
    </location>
</feature>
<feature type="domain" description="G-protein coupled receptors family 1 profile" evidence="10">
    <location>
        <begin position="46"/>
        <end position="97"/>
    </location>
</feature>
<dbReference type="AlphaFoldDB" id="A0A7R9FR59"/>
<dbReference type="PRINTS" id="PR00237">
    <property type="entry name" value="GPCRRHODOPSN"/>
</dbReference>
<accession>A0A7R9FR59</accession>
<sequence>MSDALECDGENGTCSFHSAENLRHGATVTAIICVSFAAIFLVGLVGNLLVLAAIVRDPRLQTVTNLFIANVALADFVFAVLCVPSSLAGHIFYGTSN</sequence>
<keyword evidence="5" id="KW-0297">G-protein coupled receptor</keyword>
<evidence type="ECO:0000256" key="6">
    <source>
        <dbReference type="ARBA" id="ARBA00023136"/>
    </source>
</evidence>
<keyword evidence="8" id="KW-0807">Transducer</keyword>
<dbReference type="GO" id="GO:0016020">
    <property type="term" value="C:membrane"/>
    <property type="evidence" value="ECO:0007669"/>
    <property type="project" value="UniProtKB-SubCell"/>
</dbReference>
<feature type="transmembrane region" description="Helical" evidence="9">
    <location>
        <begin position="67"/>
        <end position="93"/>
    </location>
</feature>
<protein>
    <recommendedName>
        <fullName evidence="10">G-protein coupled receptors family 1 profile domain-containing protein</fullName>
    </recommendedName>
</protein>
<gene>
    <name evidence="11" type="ORF">DSTB1V02_LOCUS11781</name>
</gene>
<evidence type="ECO:0000256" key="1">
    <source>
        <dbReference type="ARBA" id="ARBA00004141"/>
    </source>
</evidence>
<keyword evidence="6 9" id="KW-0472">Membrane</keyword>
<keyword evidence="3 9" id="KW-0812">Transmembrane</keyword>
<dbReference type="PROSITE" id="PS50262">
    <property type="entry name" value="G_PROTEIN_RECEP_F1_2"/>
    <property type="match status" value="1"/>
</dbReference>
<dbReference type="InterPro" id="IPR017452">
    <property type="entry name" value="GPCR_Rhodpsn_7TM"/>
</dbReference>
<name>A0A7R9FR59_9CRUS</name>
<dbReference type="GO" id="GO:0004930">
    <property type="term" value="F:G protein-coupled receptor activity"/>
    <property type="evidence" value="ECO:0007669"/>
    <property type="project" value="UniProtKB-KW"/>
</dbReference>
<keyword evidence="7" id="KW-0675">Receptor</keyword>
<evidence type="ECO:0000256" key="9">
    <source>
        <dbReference type="SAM" id="Phobius"/>
    </source>
</evidence>
<keyword evidence="4 9" id="KW-1133">Transmembrane helix</keyword>
<dbReference type="InterPro" id="IPR000276">
    <property type="entry name" value="GPCR_Rhodpsn"/>
</dbReference>
<dbReference type="EMBL" id="CAJPEV010004033">
    <property type="protein sequence ID" value="CAG0901033.1"/>
    <property type="molecule type" value="Genomic_DNA"/>
</dbReference>
<evidence type="ECO:0000313" key="12">
    <source>
        <dbReference type="Proteomes" id="UP000677054"/>
    </source>
</evidence>
<reference evidence="11" key="1">
    <citation type="submission" date="2020-11" db="EMBL/GenBank/DDBJ databases">
        <authorList>
            <person name="Tran Van P."/>
        </authorList>
    </citation>
    <scope>NUCLEOTIDE SEQUENCE</scope>
</reference>
<dbReference type="OrthoDB" id="5975505at2759"/>
<dbReference type="PANTHER" id="PTHR24235:SF29">
    <property type="entry name" value="GH23382P"/>
    <property type="match status" value="1"/>
</dbReference>
<comment type="similarity">
    <text evidence="2">Belongs to the G-protein coupled receptor 1 family.</text>
</comment>
<evidence type="ECO:0000256" key="7">
    <source>
        <dbReference type="ARBA" id="ARBA00023170"/>
    </source>
</evidence>
<evidence type="ECO:0000256" key="2">
    <source>
        <dbReference type="ARBA" id="ARBA00010663"/>
    </source>
</evidence>